<proteinExistence type="predicted"/>
<comment type="caution">
    <text evidence="1">The sequence shown here is derived from an EMBL/GenBank/DDBJ whole genome shotgun (WGS) entry which is preliminary data.</text>
</comment>
<evidence type="ECO:0000313" key="2">
    <source>
        <dbReference type="Proteomes" id="UP001152523"/>
    </source>
</evidence>
<reference evidence="1" key="1">
    <citation type="submission" date="2022-07" db="EMBL/GenBank/DDBJ databases">
        <authorList>
            <person name="Macas J."/>
            <person name="Novak P."/>
            <person name="Neumann P."/>
        </authorList>
    </citation>
    <scope>NUCLEOTIDE SEQUENCE</scope>
</reference>
<evidence type="ECO:0000313" key="1">
    <source>
        <dbReference type="EMBL" id="CAH9139303.1"/>
    </source>
</evidence>
<gene>
    <name evidence="1" type="ORF">CEPIT_LOCUS37486</name>
</gene>
<accession>A0AAV0FUJ9</accession>
<protein>
    <submittedName>
        <fullName evidence="1">Uncharacterized protein</fullName>
    </submittedName>
</protein>
<keyword evidence="2" id="KW-1185">Reference proteome</keyword>
<dbReference type="Proteomes" id="UP001152523">
    <property type="component" value="Unassembled WGS sequence"/>
</dbReference>
<organism evidence="1 2">
    <name type="scientific">Cuscuta epithymum</name>
    <dbReference type="NCBI Taxonomy" id="186058"/>
    <lineage>
        <taxon>Eukaryota</taxon>
        <taxon>Viridiplantae</taxon>
        <taxon>Streptophyta</taxon>
        <taxon>Embryophyta</taxon>
        <taxon>Tracheophyta</taxon>
        <taxon>Spermatophyta</taxon>
        <taxon>Magnoliopsida</taxon>
        <taxon>eudicotyledons</taxon>
        <taxon>Gunneridae</taxon>
        <taxon>Pentapetalae</taxon>
        <taxon>asterids</taxon>
        <taxon>lamiids</taxon>
        <taxon>Solanales</taxon>
        <taxon>Convolvulaceae</taxon>
        <taxon>Cuscuteae</taxon>
        <taxon>Cuscuta</taxon>
        <taxon>Cuscuta subgen. Cuscuta</taxon>
    </lineage>
</organism>
<sequence length="10" mass="1163">MELYPRIGKG</sequence>
<name>A0AAV0FUJ9_9ASTE</name>
<dbReference type="EMBL" id="CAMAPF010001015">
    <property type="protein sequence ID" value="CAH9139303.1"/>
    <property type="molecule type" value="Genomic_DNA"/>
</dbReference>